<evidence type="ECO:0000256" key="2">
    <source>
        <dbReference type="SAM" id="Phobius"/>
    </source>
</evidence>
<dbReference type="AlphaFoldDB" id="A0A1E7FMQ1"/>
<keyword evidence="4" id="KW-1185">Reference proteome</keyword>
<keyword evidence="2" id="KW-0812">Transmembrane</keyword>
<dbReference type="PANTHER" id="PTHR33973:SF4">
    <property type="entry name" value="OS07G0153300 PROTEIN"/>
    <property type="match status" value="1"/>
</dbReference>
<organism evidence="3 4">
    <name type="scientific">Fragilariopsis cylindrus CCMP1102</name>
    <dbReference type="NCBI Taxonomy" id="635003"/>
    <lineage>
        <taxon>Eukaryota</taxon>
        <taxon>Sar</taxon>
        <taxon>Stramenopiles</taxon>
        <taxon>Ochrophyta</taxon>
        <taxon>Bacillariophyta</taxon>
        <taxon>Bacillariophyceae</taxon>
        <taxon>Bacillariophycidae</taxon>
        <taxon>Bacillariales</taxon>
        <taxon>Bacillariaceae</taxon>
        <taxon>Fragilariopsis</taxon>
    </lineage>
</organism>
<sequence length="325" mass="37947">MINSALYTGRVWHTRLHPKKHAFTYPIFMFALDLEELAEFRNTLWPLSTWLVKFRETDHLKNGEGIMGNNNQDRSRSPPQSHENKTNYSIAEKTNSKFQPTLQTHRVMILTHLCYYGYNFNPVSFYYIIDKKSKNNNDIAAIVGEVSNTPWLQQYCYVLHPDSIDKVKTNIQHDDDNDDDDDDEQMKKKVEYSFPKAFHVSPFMEMDYFYDWSFIGIPGASSKSVTVVNTLRRRNNNRIEFTAKLIMESNPITPFRVAKQMIIFPVYCMIIQIWIHYQAILLFLKGVVYIPHPLGSETAASAIIAKIMIPFFVIQDYFKPKTKSA</sequence>
<feature type="transmembrane region" description="Helical" evidence="2">
    <location>
        <begin position="262"/>
        <end position="284"/>
    </location>
</feature>
<evidence type="ECO:0000313" key="4">
    <source>
        <dbReference type="Proteomes" id="UP000095751"/>
    </source>
</evidence>
<feature type="region of interest" description="Disordered" evidence="1">
    <location>
        <begin position="62"/>
        <end position="94"/>
    </location>
</feature>
<gene>
    <name evidence="3" type="ORF">FRACYDRAFT_182307</name>
</gene>
<protein>
    <submittedName>
        <fullName evidence="3">DUF1365-domain-containing protein</fullName>
    </submittedName>
</protein>
<dbReference type="KEGG" id="fcy:FRACYDRAFT_182307"/>
<feature type="compositionally biased region" description="Polar residues" evidence="1">
    <location>
        <begin position="68"/>
        <end position="94"/>
    </location>
</feature>
<evidence type="ECO:0000313" key="3">
    <source>
        <dbReference type="EMBL" id="OEU19440.1"/>
    </source>
</evidence>
<dbReference type="OrthoDB" id="3340520at2759"/>
<accession>A0A1E7FMQ1</accession>
<keyword evidence="2" id="KW-0472">Membrane</keyword>
<feature type="transmembrane region" description="Helical" evidence="2">
    <location>
        <begin position="299"/>
        <end position="318"/>
    </location>
</feature>
<proteinExistence type="predicted"/>
<reference evidence="3 4" key="1">
    <citation type="submission" date="2016-09" db="EMBL/GenBank/DDBJ databases">
        <title>Extensive genetic diversity and differential bi-allelic expression allows diatom success in the polar Southern Ocean.</title>
        <authorList>
            <consortium name="DOE Joint Genome Institute"/>
            <person name="Mock T."/>
            <person name="Otillar R.P."/>
            <person name="Strauss J."/>
            <person name="Dupont C."/>
            <person name="Frickenhaus S."/>
            <person name="Maumus F."/>
            <person name="Mcmullan M."/>
            <person name="Sanges R."/>
            <person name="Schmutz J."/>
            <person name="Toseland A."/>
            <person name="Valas R."/>
            <person name="Veluchamy A."/>
            <person name="Ward B.J."/>
            <person name="Allen A."/>
            <person name="Barry K."/>
            <person name="Falciatore A."/>
            <person name="Ferrante M."/>
            <person name="Fortunato A.E."/>
            <person name="Gloeckner G."/>
            <person name="Gruber A."/>
            <person name="Hipkin R."/>
            <person name="Janech M."/>
            <person name="Kroth P."/>
            <person name="Leese F."/>
            <person name="Lindquist E."/>
            <person name="Lyon B.R."/>
            <person name="Martin J."/>
            <person name="Mayer C."/>
            <person name="Parker M."/>
            <person name="Quesneville H."/>
            <person name="Raymond J."/>
            <person name="Uhlig C."/>
            <person name="Valentin K.U."/>
            <person name="Worden A.Z."/>
            <person name="Armbrust E.V."/>
            <person name="Bowler C."/>
            <person name="Green B."/>
            <person name="Moulton V."/>
            <person name="Van Oosterhout C."/>
            <person name="Grigoriev I."/>
        </authorList>
    </citation>
    <scope>NUCLEOTIDE SEQUENCE [LARGE SCALE GENOMIC DNA]</scope>
    <source>
        <strain evidence="3 4">CCMP1102</strain>
    </source>
</reference>
<evidence type="ECO:0000256" key="1">
    <source>
        <dbReference type="SAM" id="MobiDB-lite"/>
    </source>
</evidence>
<dbReference type="Pfam" id="PF07103">
    <property type="entry name" value="DUF1365"/>
    <property type="match status" value="1"/>
</dbReference>
<dbReference type="Proteomes" id="UP000095751">
    <property type="component" value="Unassembled WGS sequence"/>
</dbReference>
<keyword evidence="2" id="KW-1133">Transmembrane helix</keyword>
<dbReference type="InterPro" id="IPR010775">
    <property type="entry name" value="DUF1365"/>
</dbReference>
<dbReference type="InParanoid" id="A0A1E7FMQ1"/>
<dbReference type="EMBL" id="KV784355">
    <property type="protein sequence ID" value="OEU19440.1"/>
    <property type="molecule type" value="Genomic_DNA"/>
</dbReference>
<dbReference type="PANTHER" id="PTHR33973">
    <property type="entry name" value="OS07G0153300 PROTEIN"/>
    <property type="match status" value="1"/>
</dbReference>
<name>A0A1E7FMQ1_9STRA</name>